<evidence type="ECO:0000313" key="7">
    <source>
        <dbReference type="EMBL" id="RNI35409.1"/>
    </source>
</evidence>
<accession>A0A3M9NC92</accession>
<keyword evidence="3" id="KW-0540">Nuclease</keyword>
<dbReference type="OrthoDB" id="955324at2"/>
<evidence type="ECO:0000313" key="8">
    <source>
        <dbReference type="Proteomes" id="UP000267223"/>
    </source>
</evidence>
<dbReference type="GO" id="GO:0016787">
    <property type="term" value="F:hydrolase activity"/>
    <property type="evidence" value="ECO:0007669"/>
    <property type="project" value="UniProtKB-KW"/>
</dbReference>
<dbReference type="InterPro" id="IPR008201">
    <property type="entry name" value="HepT-like"/>
</dbReference>
<gene>
    <name evidence="7" type="ORF">EFY79_12845</name>
</gene>
<dbReference type="RefSeq" id="WP_123121134.1">
    <property type="nucleotide sequence ID" value="NZ_RJJR01000010.1"/>
</dbReference>
<dbReference type="GO" id="GO:0000166">
    <property type="term" value="F:nucleotide binding"/>
    <property type="evidence" value="ECO:0007669"/>
    <property type="project" value="UniProtKB-KW"/>
</dbReference>
<protein>
    <submittedName>
        <fullName evidence="7">DUF86 domain-containing protein</fullName>
    </submittedName>
</protein>
<dbReference type="InterPro" id="IPR037038">
    <property type="entry name" value="HepT-like_sf"/>
</dbReference>
<evidence type="ECO:0000256" key="3">
    <source>
        <dbReference type="ARBA" id="ARBA00022722"/>
    </source>
</evidence>
<organism evidence="7 8">
    <name type="scientific">Hanamia caeni</name>
    <dbReference type="NCBI Taxonomy" id="2294116"/>
    <lineage>
        <taxon>Bacteria</taxon>
        <taxon>Pseudomonadati</taxon>
        <taxon>Bacteroidota</taxon>
        <taxon>Chitinophagia</taxon>
        <taxon>Chitinophagales</taxon>
        <taxon>Chitinophagaceae</taxon>
        <taxon>Hanamia</taxon>
    </lineage>
</organism>
<keyword evidence="2" id="KW-1277">Toxin-antitoxin system</keyword>
<evidence type="ECO:0000256" key="4">
    <source>
        <dbReference type="ARBA" id="ARBA00022741"/>
    </source>
</evidence>
<dbReference type="Proteomes" id="UP000267223">
    <property type="component" value="Unassembled WGS sequence"/>
</dbReference>
<comment type="similarity">
    <text evidence="6">Belongs to the HepT RNase toxin family.</text>
</comment>
<evidence type="ECO:0000256" key="2">
    <source>
        <dbReference type="ARBA" id="ARBA00022649"/>
    </source>
</evidence>
<dbReference type="GO" id="GO:0004540">
    <property type="term" value="F:RNA nuclease activity"/>
    <property type="evidence" value="ECO:0007669"/>
    <property type="project" value="InterPro"/>
</dbReference>
<dbReference type="PANTHER" id="PTHR34139">
    <property type="entry name" value="UPF0331 PROTEIN MJ0127"/>
    <property type="match status" value="1"/>
</dbReference>
<comment type="caution">
    <text evidence="7">The sequence shown here is derived from an EMBL/GenBank/DDBJ whole genome shotgun (WGS) entry which is preliminary data.</text>
</comment>
<evidence type="ECO:0000256" key="5">
    <source>
        <dbReference type="ARBA" id="ARBA00022801"/>
    </source>
</evidence>
<dbReference type="Pfam" id="PF01934">
    <property type="entry name" value="HepT-like"/>
    <property type="match status" value="1"/>
</dbReference>
<evidence type="ECO:0000256" key="6">
    <source>
        <dbReference type="ARBA" id="ARBA00024207"/>
    </source>
</evidence>
<name>A0A3M9NC92_9BACT</name>
<keyword evidence="1" id="KW-0597">Phosphoprotein</keyword>
<dbReference type="EMBL" id="RJJR01000010">
    <property type="protein sequence ID" value="RNI35409.1"/>
    <property type="molecule type" value="Genomic_DNA"/>
</dbReference>
<reference evidence="7 8" key="1">
    <citation type="submission" date="2018-11" db="EMBL/GenBank/DDBJ databases">
        <title>Draft genome sequence of Ferruginibacter sp. BO-59.</title>
        <authorList>
            <person name="Im W.T."/>
        </authorList>
    </citation>
    <scope>NUCLEOTIDE SEQUENCE [LARGE SCALE GENOMIC DNA]</scope>
    <source>
        <strain evidence="7 8">BO-59</strain>
    </source>
</reference>
<keyword evidence="5" id="KW-0378">Hydrolase</keyword>
<sequence length="143" mass="16678">MPSPFSEKNALYLLTILEALQKIKIYARNYPDAESLFEAEDQMPYNGICHLLLAIGEESKKIEITLKETQSFISWDEIAGLRNRIAHDYRGIDKDIVFQIVKHELDTLQKACEKLLQQLNLPENNLDSLLRNPFYKHLAYLRQ</sequence>
<dbReference type="AlphaFoldDB" id="A0A3M9NC92"/>
<dbReference type="GO" id="GO:0110001">
    <property type="term" value="C:toxin-antitoxin complex"/>
    <property type="evidence" value="ECO:0007669"/>
    <property type="project" value="InterPro"/>
</dbReference>
<evidence type="ECO:0000256" key="1">
    <source>
        <dbReference type="ARBA" id="ARBA00022553"/>
    </source>
</evidence>
<proteinExistence type="inferred from homology"/>
<dbReference type="PANTHER" id="PTHR34139:SF1">
    <property type="entry name" value="RNASE MJ1380-RELATED"/>
    <property type="match status" value="1"/>
</dbReference>
<dbReference type="Gene3D" id="1.20.120.580">
    <property type="entry name" value="bsu32300-like"/>
    <property type="match status" value="1"/>
</dbReference>
<dbReference type="InterPro" id="IPR051813">
    <property type="entry name" value="HepT_RNase_toxin"/>
</dbReference>
<keyword evidence="4" id="KW-0547">Nucleotide-binding</keyword>
<keyword evidence="8" id="KW-1185">Reference proteome</keyword>